<protein>
    <submittedName>
        <fullName evidence="2">Uncharacterized protein</fullName>
    </submittedName>
</protein>
<evidence type="ECO:0000313" key="2">
    <source>
        <dbReference type="EMBL" id="CDW88176.1"/>
    </source>
</evidence>
<reference evidence="2 3" key="1">
    <citation type="submission" date="2014-06" db="EMBL/GenBank/DDBJ databases">
        <authorList>
            <person name="Swart Estienne"/>
        </authorList>
    </citation>
    <scope>NUCLEOTIDE SEQUENCE [LARGE SCALE GENOMIC DNA]</scope>
    <source>
        <strain evidence="2 3">130c</strain>
    </source>
</reference>
<feature type="transmembrane region" description="Helical" evidence="1">
    <location>
        <begin position="26"/>
        <end position="45"/>
    </location>
</feature>
<name>A0A078B1J1_STYLE</name>
<evidence type="ECO:0000256" key="1">
    <source>
        <dbReference type="SAM" id="Phobius"/>
    </source>
</evidence>
<keyword evidence="1" id="KW-1133">Transmembrane helix</keyword>
<accession>A0A078B1J1</accession>
<keyword evidence="1" id="KW-0472">Membrane</keyword>
<organism evidence="2 3">
    <name type="scientific">Stylonychia lemnae</name>
    <name type="common">Ciliate</name>
    <dbReference type="NCBI Taxonomy" id="5949"/>
    <lineage>
        <taxon>Eukaryota</taxon>
        <taxon>Sar</taxon>
        <taxon>Alveolata</taxon>
        <taxon>Ciliophora</taxon>
        <taxon>Intramacronucleata</taxon>
        <taxon>Spirotrichea</taxon>
        <taxon>Stichotrichia</taxon>
        <taxon>Sporadotrichida</taxon>
        <taxon>Oxytrichidae</taxon>
        <taxon>Stylonychinae</taxon>
        <taxon>Stylonychia</taxon>
    </lineage>
</organism>
<dbReference type="EMBL" id="CCKQ01016304">
    <property type="protein sequence ID" value="CDW88176.1"/>
    <property type="molecule type" value="Genomic_DNA"/>
</dbReference>
<proteinExistence type="predicted"/>
<keyword evidence="1" id="KW-0812">Transmembrane</keyword>
<evidence type="ECO:0000313" key="3">
    <source>
        <dbReference type="Proteomes" id="UP000039865"/>
    </source>
</evidence>
<keyword evidence="3" id="KW-1185">Reference proteome</keyword>
<dbReference type="AlphaFoldDB" id="A0A078B1J1"/>
<gene>
    <name evidence="2" type="primary">Contig19780.g20982</name>
    <name evidence="2" type="ORF">STYLEM_17294</name>
</gene>
<feature type="transmembrane region" description="Helical" evidence="1">
    <location>
        <begin position="66"/>
        <end position="85"/>
    </location>
</feature>
<feature type="transmembrane region" description="Helical" evidence="1">
    <location>
        <begin position="97"/>
        <end position="115"/>
    </location>
</feature>
<dbReference type="Proteomes" id="UP000039865">
    <property type="component" value="Unassembled WGS sequence"/>
</dbReference>
<dbReference type="InParanoid" id="A0A078B1J1"/>
<sequence length="159" mass="18622">MAGTVVMNYMFNLHGYLKDDPAYKRLHMIAGVVLMLSGFFNIFLIKGKKKLKPEHKPWSTMLKLKLVIALLFTPLINPLLSGMTSTEEELAKLRINIQFYLLIGMFIYSTFIKYYREEICNNFDDDEVFKKVQELQKKYEKGDKELIRGVPRSDEQKSK</sequence>